<gene>
    <name evidence="2" type="ORF">PVAP13_5NG283900</name>
</gene>
<organism evidence="2 3">
    <name type="scientific">Panicum virgatum</name>
    <name type="common">Blackwell switchgrass</name>
    <dbReference type="NCBI Taxonomy" id="38727"/>
    <lineage>
        <taxon>Eukaryota</taxon>
        <taxon>Viridiplantae</taxon>
        <taxon>Streptophyta</taxon>
        <taxon>Embryophyta</taxon>
        <taxon>Tracheophyta</taxon>
        <taxon>Spermatophyta</taxon>
        <taxon>Magnoliopsida</taxon>
        <taxon>Liliopsida</taxon>
        <taxon>Poales</taxon>
        <taxon>Poaceae</taxon>
        <taxon>PACMAD clade</taxon>
        <taxon>Panicoideae</taxon>
        <taxon>Panicodae</taxon>
        <taxon>Paniceae</taxon>
        <taxon>Panicinae</taxon>
        <taxon>Panicum</taxon>
        <taxon>Panicum sect. Hiantes</taxon>
    </lineage>
</organism>
<sequence length="70" mass="7665">MSESSPSSVKLGMVDFDYERSVLEEWAQAAESEDGDDSFWVPPVSLIRYRGVSSAPEGEGKPDPPRGAYI</sequence>
<dbReference type="AlphaFoldDB" id="A0A8T0S0P8"/>
<evidence type="ECO:0000256" key="1">
    <source>
        <dbReference type="SAM" id="MobiDB-lite"/>
    </source>
</evidence>
<accession>A0A8T0S0P8</accession>
<evidence type="ECO:0000313" key="2">
    <source>
        <dbReference type="EMBL" id="KAG2590139.1"/>
    </source>
</evidence>
<evidence type="ECO:0000313" key="3">
    <source>
        <dbReference type="Proteomes" id="UP000823388"/>
    </source>
</evidence>
<reference evidence="2" key="1">
    <citation type="submission" date="2020-05" db="EMBL/GenBank/DDBJ databases">
        <title>WGS assembly of Panicum virgatum.</title>
        <authorList>
            <person name="Lovell J.T."/>
            <person name="Jenkins J."/>
            <person name="Shu S."/>
            <person name="Juenger T.E."/>
            <person name="Schmutz J."/>
        </authorList>
    </citation>
    <scope>NUCLEOTIDE SEQUENCE</scope>
    <source>
        <strain evidence="2">AP13</strain>
    </source>
</reference>
<name>A0A8T0S0P8_PANVG</name>
<comment type="caution">
    <text evidence="2">The sequence shown here is derived from an EMBL/GenBank/DDBJ whole genome shotgun (WGS) entry which is preliminary data.</text>
</comment>
<keyword evidence="3" id="KW-1185">Reference proteome</keyword>
<dbReference type="Proteomes" id="UP000823388">
    <property type="component" value="Chromosome 5N"/>
</dbReference>
<proteinExistence type="predicted"/>
<protein>
    <submittedName>
        <fullName evidence="2">Uncharacterized protein</fullName>
    </submittedName>
</protein>
<dbReference type="EMBL" id="CM029046">
    <property type="protein sequence ID" value="KAG2590139.1"/>
    <property type="molecule type" value="Genomic_DNA"/>
</dbReference>
<feature type="region of interest" description="Disordered" evidence="1">
    <location>
        <begin position="51"/>
        <end position="70"/>
    </location>
</feature>